<keyword evidence="2" id="KW-0812">Transmembrane</keyword>
<comment type="caution">
    <text evidence="3">The sequence shown here is derived from an EMBL/GenBank/DDBJ whole genome shotgun (WGS) entry which is preliminary data.</text>
</comment>
<accession>A0ABS5PXA1</accession>
<keyword evidence="4" id="KW-1185">Reference proteome</keyword>
<organism evidence="3 4">
    <name type="scientific">Pseudomonas lalucatii</name>
    <dbReference type="NCBI Taxonomy" id="1424203"/>
    <lineage>
        <taxon>Bacteria</taxon>
        <taxon>Pseudomonadati</taxon>
        <taxon>Pseudomonadota</taxon>
        <taxon>Gammaproteobacteria</taxon>
        <taxon>Pseudomonadales</taxon>
        <taxon>Pseudomonadaceae</taxon>
        <taxon>Pseudomonas</taxon>
    </lineage>
</organism>
<evidence type="ECO:0008006" key="5">
    <source>
        <dbReference type="Google" id="ProtNLM"/>
    </source>
</evidence>
<feature type="transmembrane region" description="Helical" evidence="2">
    <location>
        <begin position="237"/>
        <end position="257"/>
    </location>
</feature>
<name>A0ABS5PXA1_9PSED</name>
<protein>
    <recommendedName>
        <fullName evidence="5">N-acetyltransferase</fullName>
    </recommendedName>
</protein>
<sequence length="259" mass="28871">MEPTPETAPAAAAASETAHPWAGLGPEQFSLLRLAPLPADRHTGARPLRFAELGRLERHDKTRSLLRLSVRLPGQRLRPEQNLLEVWVDHRAKEVRFGPDKGLSTEPGNRGLGRFLLAQGVAWAKQHGAHYQVEGGALPARDALDEGARARRDRCLQAQGFTLDYLDPLQLKARYGAPRVAALHEDWHAEKVQTIATLDTATMLQQADQTLHEQAVKLRKQEERIDGLRREDGTLRFTIACLVAFSLFQAGLLIWIATR</sequence>
<keyword evidence="1" id="KW-0175">Coiled coil</keyword>
<evidence type="ECO:0000313" key="4">
    <source>
        <dbReference type="Proteomes" id="UP001196601"/>
    </source>
</evidence>
<dbReference type="EMBL" id="JADPMV010000001">
    <property type="protein sequence ID" value="MBS7661127.1"/>
    <property type="molecule type" value="Genomic_DNA"/>
</dbReference>
<feature type="coiled-coil region" evidence="1">
    <location>
        <begin position="204"/>
        <end position="231"/>
    </location>
</feature>
<proteinExistence type="predicted"/>
<evidence type="ECO:0000256" key="1">
    <source>
        <dbReference type="SAM" id="Coils"/>
    </source>
</evidence>
<dbReference type="Proteomes" id="UP001196601">
    <property type="component" value="Unassembled WGS sequence"/>
</dbReference>
<evidence type="ECO:0000256" key="2">
    <source>
        <dbReference type="SAM" id="Phobius"/>
    </source>
</evidence>
<gene>
    <name evidence="3" type="ORF">I0D00_04085</name>
</gene>
<keyword evidence="2" id="KW-1133">Transmembrane helix</keyword>
<keyword evidence="2" id="KW-0472">Membrane</keyword>
<evidence type="ECO:0000313" key="3">
    <source>
        <dbReference type="EMBL" id="MBS7661127.1"/>
    </source>
</evidence>
<reference evidence="3 4" key="1">
    <citation type="journal article" date="2021" name="Syst. Appl. Microbiol.">
        <title>Pseudomonas lalucatii sp. nov. isolated from Vallgornera, a karstic cave in Mallorca, Western Mediterranean.</title>
        <authorList>
            <person name="Busquets A."/>
            <person name="Mulet M."/>
            <person name="Gomila M."/>
            <person name="Garcia-Valdes E."/>
        </authorList>
    </citation>
    <scope>NUCLEOTIDE SEQUENCE [LARGE SCALE GENOMIC DNA]</scope>
    <source>
        <strain evidence="3 4">R1b54</strain>
    </source>
</reference>